<feature type="transmembrane region" description="Helical" evidence="1">
    <location>
        <begin position="239"/>
        <end position="260"/>
    </location>
</feature>
<evidence type="ECO:0000313" key="3">
    <source>
        <dbReference type="Proteomes" id="UP000240996"/>
    </source>
</evidence>
<keyword evidence="1" id="KW-1133">Transmembrane helix</keyword>
<feature type="transmembrane region" description="Helical" evidence="1">
    <location>
        <begin position="131"/>
        <end position="149"/>
    </location>
</feature>
<name>A0A2T4YM06_9SPHN</name>
<comment type="caution">
    <text evidence="2">The sequence shown here is derived from an EMBL/GenBank/DDBJ whole genome shotgun (WGS) entry which is preliminary data.</text>
</comment>
<feature type="transmembrane region" description="Helical" evidence="1">
    <location>
        <begin position="79"/>
        <end position="100"/>
    </location>
</feature>
<feature type="transmembrane region" description="Helical" evidence="1">
    <location>
        <begin position="318"/>
        <end position="338"/>
    </location>
</feature>
<reference evidence="2 3" key="1">
    <citation type="submission" date="2018-04" db="EMBL/GenBank/DDBJ databases">
        <title>Genomic Encyclopedia of Type Strains, Phase III (KMG-III): the genomes of soil and plant-associated and newly described type strains.</title>
        <authorList>
            <person name="Whitman W."/>
        </authorList>
    </citation>
    <scope>NUCLEOTIDE SEQUENCE [LARGE SCALE GENOMIC DNA]</scope>
    <source>
        <strain evidence="2 3">NW12</strain>
    </source>
</reference>
<accession>A0A2T4YM06</accession>
<proteinExistence type="predicted"/>
<feature type="transmembrane region" description="Helical" evidence="1">
    <location>
        <begin position="161"/>
        <end position="188"/>
    </location>
</feature>
<evidence type="ECO:0000256" key="1">
    <source>
        <dbReference type="SAM" id="Phobius"/>
    </source>
</evidence>
<protein>
    <submittedName>
        <fullName evidence="2">Dolichyl-phosphate-mannose-protein mannosyltransferase</fullName>
    </submittedName>
</protein>
<keyword evidence="3" id="KW-1185">Reference proteome</keyword>
<feature type="transmembrane region" description="Helical" evidence="1">
    <location>
        <begin position="106"/>
        <end position="124"/>
    </location>
</feature>
<sequence length="479" mass="50394">MRHNLSLPATSALFAILGVAVWVRILSAHGGLWVDEAWSAVLVARADTPWAVFTSINHDNNHHLNSLWMQAVGYAAPPLALRALSIVTGAAAVLVVAAIGARRSTAHALVGAALFALSPILVNYGSEARGYAPMLLCALGAILVAARWLDGPAPAPRHAPGLLAVLTTLGLLSQLTMLFFVVAIAGWVALTLRQRVATGTAAAMTARLMLPSVVAVMLVFTLVFGAAAASPGGMQVGDYVPFSFASLLDALQVMLATTLGASALPRCWIAVLALTLCVAAMAAVAQRRPMAWLAMLAIAGLPIALATLHIANTGMPRYFLLSSVAVLLLLTDLIATALTKGPRSRMLAALALTLLAIGMVHDIAQDIKRRRGDIDAAIARVRIEAPGGARVHVDHLQPVAPLRVAAATAHYPLVLTSDCRPVQFVFVDLDDGGAATATTRRCGRLYTLRTVRRRGMLSGTDWALYGLPRARNALSSNPY</sequence>
<keyword evidence="2" id="KW-0328">Glycosyltransferase</keyword>
<feature type="transmembrane region" description="Helical" evidence="1">
    <location>
        <begin position="208"/>
        <end position="227"/>
    </location>
</feature>
<dbReference type="Proteomes" id="UP000240996">
    <property type="component" value="Unassembled WGS sequence"/>
</dbReference>
<feature type="transmembrane region" description="Helical" evidence="1">
    <location>
        <begin position="6"/>
        <end position="26"/>
    </location>
</feature>
<dbReference type="EMBL" id="PZZN01000003">
    <property type="protein sequence ID" value="PTM44435.1"/>
    <property type="molecule type" value="Genomic_DNA"/>
</dbReference>
<keyword evidence="1" id="KW-0812">Transmembrane</keyword>
<keyword evidence="2" id="KW-0808">Transferase</keyword>
<feature type="transmembrane region" description="Helical" evidence="1">
    <location>
        <begin position="344"/>
        <end position="364"/>
    </location>
</feature>
<evidence type="ECO:0000313" key="2">
    <source>
        <dbReference type="EMBL" id="PTM44435.1"/>
    </source>
</evidence>
<keyword evidence="1" id="KW-0472">Membrane</keyword>
<feature type="transmembrane region" description="Helical" evidence="1">
    <location>
        <begin position="267"/>
        <end position="285"/>
    </location>
</feature>
<dbReference type="GO" id="GO:0016757">
    <property type="term" value="F:glycosyltransferase activity"/>
    <property type="evidence" value="ECO:0007669"/>
    <property type="project" value="UniProtKB-KW"/>
</dbReference>
<gene>
    <name evidence="2" type="ORF">C8J24_2639</name>
</gene>
<feature type="transmembrane region" description="Helical" evidence="1">
    <location>
        <begin position="291"/>
        <end position="311"/>
    </location>
</feature>
<organism evidence="2 3">
    <name type="scientific">Sphingomonas aerolata</name>
    <dbReference type="NCBI Taxonomy" id="185951"/>
    <lineage>
        <taxon>Bacteria</taxon>
        <taxon>Pseudomonadati</taxon>
        <taxon>Pseudomonadota</taxon>
        <taxon>Alphaproteobacteria</taxon>
        <taxon>Sphingomonadales</taxon>
        <taxon>Sphingomonadaceae</taxon>
        <taxon>Sphingomonas</taxon>
    </lineage>
</organism>
<dbReference type="AlphaFoldDB" id="A0A2T4YM06"/>